<evidence type="ECO:0000256" key="7">
    <source>
        <dbReference type="ARBA" id="ARBA00023237"/>
    </source>
</evidence>
<keyword evidence="5 9" id="KW-0732">Signal</keyword>
<dbReference type="InterPro" id="IPR037066">
    <property type="entry name" value="Plug_dom_sf"/>
</dbReference>
<dbReference type="Gene3D" id="2.170.130.10">
    <property type="entry name" value="TonB-dependent receptor, plug domain"/>
    <property type="match status" value="1"/>
</dbReference>
<keyword evidence="6 8" id="KW-0472">Membrane</keyword>
<protein>
    <submittedName>
        <fullName evidence="11">Outer membrane cobalamin translocator</fullName>
    </submittedName>
</protein>
<evidence type="ECO:0000256" key="5">
    <source>
        <dbReference type="ARBA" id="ARBA00022729"/>
    </source>
</evidence>
<proteinExistence type="inferred from homology"/>
<dbReference type="SUPFAM" id="SSF56935">
    <property type="entry name" value="Porins"/>
    <property type="match status" value="1"/>
</dbReference>
<dbReference type="KEGG" id="smiz:4412673_03261"/>
<feature type="chain" id="PRO_5042464238" evidence="9">
    <location>
        <begin position="23"/>
        <end position="798"/>
    </location>
</feature>
<keyword evidence="2 8" id="KW-0813">Transport</keyword>
<reference evidence="11 12" key="1">
    <citation type="submission" date="2017-06" db="EMBL/GenBank/DDBJ databases">
        <authorList>
            <consortium name="Pathogen Informatics"/>
        </authorList>
    </citation>
    <scope>NUCLEOTIDE SEQUENCE [LARGE SCALE GENOMIC DNA]</scope>
    <source>
        <strain evidence="11 12">NCTC12149</strain>
    </source>
</reference>
<dbReference type="Pfam" id="PF13715">
    <property type="entry name" value="CarbopepD_reg_2"/>
    <property type="match status" value="1"/>
</dbReference>
<evidence type="ECO:0000256" key="2">
    <source>
        <dbReference type="ARBA" id="ARBA00022448"/>
    </source>
</evidence>
<dbReference type="SUPFAM" id="SSF49464">
    <property type="entry name" value="Carboxypeptidase regulatory domain-like"/>
    <property type="match status" value="1"/>
</dbReference>
<evidence type="ECO:0000256" key="9">
    <source>
        <dbReference type="SAM" id="SignalP"/>
    </source>
</evidence>
<accession>A0AAJ4XE91</accession>
<dbReference type="PROSITE" id="PS52016">
    <property type="entry name" value="TONB_DEPENDENT_REC_3"/>
    <property type="match status" value="1"/>
</dbReference>
<evidence type="ECO:0000256" key="3">
    <source>
        <dbReference type="ARBA" id="ARBA00022452"/>
    </source>
</evidence>
<dbReference type="Gene3D" id="2.60.40.1120">
    <property type="entry name" value="Carboxypeptidase-like, regulatory domain"/>
    <property type="match status" value="1"/>
</dbReference>
<evidence type="ECO:0000313" key="12">
    <source>
        <dbReference type="Proteomes" id="UP000215355"/>
    </source>
</evidence>
<evidence type="ECO:0000256" key="6">
    <source>
        <dbReference type="ARBA" id="ARBA00023136"/>
    </source>
</evidence>
<dbReference type="Proteomes" id="UP000215355">
    <property type="component" value="Chromosome 1"/>
</dbReference>
<organism evidence="11 12">
    <name type="scientific">Sphingobacterium mizutaii</name>
    <dbReference type="NCBI Taxonomy" id="1010"/>
    <lineage>
        <taxon>Bacteria</taxon>
        <taxon>Pseudomonadati</taxon>
        <taxon>Bacteroidota</taxon>
        <taxon>Sphingobacteriia</taxon>
        <taxon>Sphingobacteriales</taxon>
        <taxon>Sphingobacteriaceae</taxon>
        <taxon>Sphingobacterium</taxon>
    </lineage>
</organism>
<evidence type="ECO:0000256" key="4">
    <source>
        <dbReference type="ARBA" id="ARBA00022692"/>
    </source>
</evidence>
<dbReference type="InterPro" id="IPR012910">
    <property type="entry name" value="Plug_dom"/>
</dbReference>
<dbReference type="RefSeq" id="WP_093100253.1">
    <property type="nucleotide sequence ID" value="NZ_FNGK01000006.1"/>
</dbReference>
<dbReference type="GO" id="GO:0009279">
    <property type="term" value="C:cell outer membrane"/>
    <property type="evidence" value="ECO:0007669"/>
    <property type="project" value="UniProtKB-SubCell"/>
</dbReference>
<dbReference type="GO" id="GO:0044718">
    <property type="term" value="P:siderophore transmembrane transport"/>
    <property type="evidence" value="ECO:0007669"/>
    <property type="project" value="TreeGrafter"/>
</dbReference>
<comment type="similarity">
    <text evidence="8">Belongs to the TonB-dependent receptor family.</text>
</comment>
<dbReference type="EMBL" id="LT906468">
    <property type="protein sequence ID" value="SNV56054.1"/>
    <property type="molecule type" value="Genomic_DNA"/>
</dbReference>
<evidence type="ECO:0000313" key="11">
    <source>
        <dbReference type="EMBL" id="SNV56054.1"/>
    </source>
</evidence>
<name>A0AAJ4XE91_9SPHI</name>
<dbReference type="InterPro" id="IPR036942">
    <property type="entry name" value="Beta-barrel_TonB_sf"/>
</dbReference>
<evidence type="ECO:0000256" key="8">
    <source>
        <dbReference type="PROSITE-ProRule" id="PRU01360"/>
    </source>
</evidence>
<dbReference type="PANTHER" id="PTHR30069:SF29">
    <property type="entry name" value="HEMOGLOBIN AND HEMOGLOBIN-HAPTOGLOBIN-BINDING PROTEIN 1-RELATED"/>
    <property type="match status" value="1"/>
</dbReference>
<keyword evidence="3 8" id="KW-1134">Transmembrane beta strand</keyword>
<dbReference type="Pfam" id="PF07715">
    <property type="entry name" value="Plug"/>
    <property type="match status" value="1"/>
</dbReference>
<feature type="domain" description="TonB-dependent receptor plug" evidence="10">
    <location>
        <begin position="139"/>
        <end position="226"/>
    </location>
</feature>
<keyword evidence="7 8" id="KW-0998">Cell outer membrane</keyword>
<feature type="signal peptide" evidence="9">
    <location>
        <begin position="1"/>
        <end position="22"/>
    </location>
</feature>
<evidence type="ECO:0000256" key="1">
    <source>
        <dbReference type="ARBA" id="ARBA00004571"/>
    </source>
</evidence>
<keyword evidence="4 8" id="KW-0812">Transmembrane</keyword>
<dbReference type="GO" id="GO:0015344">
    <property type="term" value="F:siderophore uptake transmembrane transporter activity"/>
    <property type="evidence" value="ECO:0007669"/>
    <property type="project" value="TreeGrafter"/>
</dbReference>
<evidence type="ECO:0000259" key="10">
    <source>
        <dbReference type="Pfam" id="PF07715"/>
    </source>
</evidence>
<dbReference type="InterPro" id="IPR008969">
    <property type="entry name" value="CarboxyPept-like_regulatory"/>
</dbReference>
<dbReference type="PANTHER" id="PTHR30069">
    <property type="entry name" value="TONB-DEPENDENT OUTER MEMBRANE RECEPTOR"/>
    <property type="match status" value="1"/>
</dbReference>
<dbReference type="AlphaFoldDB" id="A0AAJ4XE91"/>
<comment type="subcellular location">
    <subcellularLocation>
        <location evidence="1 8">Cell outer membrane</location>
        <topology evidence="1 8">Multi-pass membrane protein</topology>
    </subcellularLocation>
</comment>
<sequence>MSFFKNTLFILISIFSSNLGFAQQGSTIQIDVIADQSKEKIAGASLHFANHAGSTNQDGSYHAEGVKAGQYEIEVKAVGYKPYKGTITKNSFEDLHLVLSLQEEVSRIEGVTVLGNSENKKIKQAAIRNIFIDTRAVSSQAISLSDLMNRSTGIRVRQNGGLGSRPELSVNGFQGKAIKYFKDGIPLDYLGDGYNLSSLPIEMLDHVEIYKGVLPVSLGSDALGGAVNLVSRKGQGKHAKVYYELGSFQTHRLGLMGSNLSKDEKWAYGGELFYNYSANNYKALVDVVNPETKNKEPQRLPLFHNAYRHYLGEVFASMRNRSWADELKFSLTGFNLYKEQQHPALMTDAYGALHSKQRTLAPSLRYKANFWDNKLRIDQFNSYNVLQTERIDTLKGTYDWFGNFKPGTNFGESRLPSQSKIDEKQWVNRTNLSYLITPKSKVELNYVFSSANRSGEDPFGVRLEGSNIDILTLASTYQKHVFGLSYEQSLLNEKLTNQLMGKYYIYKAKGYQNTWFSVDITEKDIRNTSADYWGITEAIKYQFSENNFLRASAEYTYRLPEREELFGNNIFIVPNFELDPERSLNFNLGLSTQPLKALTVELNSFYRNTKGLILLVPIQAPNAQYQNQENVRGYGVDLDIKYQVTEQYQLSGNATWQDLRLFGIKNAQDSWKNDARLRNTPYFFANLGATANYKDLFQKENSLQLYLNYNFMREFYLETIPKEAEPGGFLGLSGSANLSSNLIIPDQHLLNAGFTYKFHKNHFAIGAEARNILGKDIYDYYRVQRPGRSFHLKLSYQI</sequence>
<dbReference type="InterPro" id="IPR039426">
    <property type="entry name" value="TonB-dep_rcpt-like"/>
</dbReference>
<gene>
    <name evidence="11" type="primary">btuB_4</name>
    <name evidence="11" type="ORF">SAMEA4412673_03261</name>
</gene>
<dbReference type="Gene3D" id="2.40.170.20">
    <property type="entry name" value="TonB-dependent receptor, beta-barrel domain"/>
    <property type="match status" value="1"/>
</dbReference>